<evidence type="ECO:0000259" key="10">
    <source>
        <dbReference type="PROSITE" id="PS50071"/>
    </source>
</evidence>
<feature type="region of interest" description="Disordered" evidence="9">
    <location>
        <begin position="98"/>
        <end position="151"/>
    </location>
</feature>
<keyword evidence="7 8" id="KW-0539">Nucleus</keyword>
<gene>
    <name evidence="11" type="ORF">C5167_018552</name>
</gene>
<dbReference type="SMART" id="SM00389">
    <property type="entry name" value="HOX"/>
    <property type="match status" value="1"/>
</dbReference>
<evidence type="ECO:0000256" key="1">
    <source>
        <dbReference type="ARBA" id="ARBA00004123"/>
    </source>
</evidence>
<dbReference type="GO" id="GO:0006355">
    <property type="term" value="P:regulation of DNA-templated transcription"/>
    <property type="evidence" value="ECO:0007669"/>
    <property type="project" value="InterPro"/>
</dbReference>
<evidence type="ECO:0000256" key="6">
    <source>
        <dbReference type="ARBA" id="ARBA00023163"/>
    </source>
</evidence>
<dbReference type="AlphaFoldDB" id="A0A4Y7IR02"/>
<dbReference type="InterPro" id="IPR009057">
    <property type="entry name" value="Homeodomain-like_sf"/>
</dbReference>
<reference evidence="11 12" key="1">
    <citation type="journal article" date="2018" name="Science">
        <title>The opium poppy genome and morphinan production.</title>
        <authorList>
            <person name="Guo L."/>
            <person name="Winzer T."/>
            <person name="Yang X."/>
            <person name="Li Y."/>
            <person name="Ning Z."/>
            <person name="He Z."/>
            <person name="Teodor R."/>
            <person name="Lu Y."/>
            <person name="Bowser T.A."/>
            <person name="Graham I.A."/>
            <person name="Ye K."/>
        </authorList>
    </citation>
    <scope>NUCLEOTIDE SEQUENCE [LARGE SCALE GENOMIC DNA]</scope>
    <source>
        <strain evidence="12">cv. HN1</strain>
        <tissue evidence="11">Leaves</tissue>
    </source>
</reference>
<evidence type="ECO:0000256" key="8">
    <source>
        <dbReference type="PROSITE-ProRule" id="PRU00108"/>
    </source>
</evidence>
<dbReference type="InterPro" id="IPR006563">
    <property type="entry name" value="POX_dom"/>
</dbReference>
<dbReference type="GO" id="GO:0005634">
    <property type="term" value="C:nucleus"/>
    <property type="evidence" value="ECO:0007669"/>
    <property type="project" value="UniProtKB-SubCell"/>
</dbReference>
<evidence type="ECO:0000313" key="11">
    <source>
        <dbReference type="EMBL" id="RZC50132.1"/>
    </source>
</evidence>
<keyword evidence="3" id="KW-0805">Transcription regulation</keyword>
<dbReference type="CDD" id="cd00086">
    <property type="entry name" value="homeodomain"/>
    <property type="match status" value="1"/>
</dbReference>
<evidence type="ECO:0000256" key="4">
    <source>
        <dbReference type="ARBA" id="ARBA00023125"/>
    </source>
</evidence>
<evidence type="ECO:0000256" key="9">
    <source>
        <dbReference type="SAM" id="MobiDB-lite"/>
    </source>
</evidence>
<comment type="subcellular location">
    <subcellularLocation>
        <location evidence="1 8">Nucleus</location>
    </subcellularLocation>
</comment>
<comment type="similarity">
    <text evidence="2">Belongs to the TALE/BELL homeobox family.</text>
</comment>
<dbReference type="Gramene" id="RZC50132">
    <property type="protein sequence ID" value="RZC50132"/>
    <property type="gene ID" value="C5167_018552"/>
</dbReference>
<dbReference type="OMA" id="YNGLATH"/>
<proteinExistence type="inferred from homology"/>
<feature type="compositionally biased region" description="Polar residues" evidence="9">
    <location>
        <begin position="98"/>
        <end position="108"/>
    </location>
</feature>
<evidence type="ECO:0000313" key="12">
    <source>
        <dbReference type="Proteomes" id="UP000316621"/>
    </source>
</evidence>
<dbReference type="InterPro" id="IPR050224">
    <property type="entry name" value="TALE_homeobox"/>
</dbReference>
<feature type="DNA-binding region" description="Homeobox" evidence="8">
    <location>
        <begin position="330"/>
        <end position="392"/>
    </location>
</feature>
<keyword evidence="5 8" id="KW-0371">Homeobox</keyword>
<accession>A0A4Y7IR02</accession>
<dbReference type="Pfam" id="PF07526">
    <property type="entry name" value="POX"/>
    <property type="match status" value="1"/>
</dbReference>
<keyword evidence="4 8" id="KW-0238">DNA-binding</keyword>
<dbReference type="GO" id="GO:0003677">
    <property type="term" value="F:DNA binding"/>
    <property type="evidence" value="ECO:0007669"/>
    <property type="project" value="UniProtKB-UniRule"/>
</dbReference>
<dbReference type="Proteomes" id="UP000316621">
    <property type="component" value="Chromosome 2"/>
</dbReference>
<keyword evidence="6" id="KW-0804">Transcription</keyword>
<dbReference type="InterPro" id="IPR008422">
    <property type="entry name" value="KN_HD"/>
</dbReference>
<keyword evidence="12" id="KW-1185">Reference proteome</keyword>
<dbReference type="Gene3D" id="1.10.10.60">
    <property type="entry name" value="Homeodomain-like"/>
    <property type="match status" value="1"/>
</dbReference>
<sequence length="417" mass="47014">MADGFELFHIPQQSRRDKLRILSQNNNPNSDQNLLTCISNSNNHVSCSSSSSLVNFTGTYDTTNATIHPSVSSSYNHHQQPNHGVTVIPSSSNNNNSFLGCSTSSSSQPHHHRVFDQSFNGGDMLGHGLSLSLSNSQKTHHHHHHDQQNLPTSVRPFAGYALVLKGSRFLKPAKQLLEEFCDVGSSSSNSRSNFVDQDSCLMESSEDRLDCSDDQDEHHHWRKTRLISILDEVYQRYKQYYQQVQAVVGAFESVTGLENAAPNIRFSLNAMSKHFRLLKNMITGQLRFSNKSIVEGSTAKRNLAPTAGASHKGVPNYTQVQEFGIDEHHVWRPQRGLPQRAVAVLRAWLFEHFLHPYPTDTDKQMLAKQTGLSRSQVSNWFINARVRLWKPMVEEVHSLETLQTHKRPNPSVEGQNS</sequence>
<dbReference type="PANTHER" id="PTHR11850">
    <property type="entry name" value="HOMEOBOX PROTEIN TRANSCRIPTION FACTORS"/>
    <property type="match status" value="1"/>
</dbReference>
<evidence type="ECO:0000256" key="2">
    <source>
        <dbReference type="ARBA" id="ARBA00006454"/>
    </source>
</evidence>
<feature type="compositionally biased region" description="Low complexity" evidence="9">
    <location>
        <begin position="126"/>
        <end position="136"/>
    </location>
</feature>
<dbReference type="SUPFAM" id="SSF46689">
    <property type="entry name" value="Homeodomain-like"/>
    <property type="match status" value="1"/>
</dbReference>
<evidence type="ECO:0000256" key="3">
    <source>
        <dbReference type="ARBA" id="ARBA00023015"/>
    </source>
</evidence>
<dbReference type="Pfam" id="PF05920">
    <property type="entry name" value="Homeobox_KN"/>
    <property type="match status" value="1"/>
</dbReference>
<organism evidence="11 12">
    <name type="scientific">Papaver somniferum</name>
    <name type="common">Opium poppy</name>
    <dbReference type="NCBI Taxonomy" id="3469"/>
    <lineage>
        <taxon>Eukaryota</taxon>
        <taxon>Viridiplantae</taxon>
        <taxon>Streptophyta</taxon>
        <taxon>Embryophyta</taxon>
        <taxon>Tracheophyta</taxon>
        <taxon>Spermatophyta</taxon>
        <taxon>Magnoliopsida</taxon>
        <taxon>Ranunculales</taxon>
        <taxon>Papaveraceae</taxon>
        <taxon>Papaveroideae</taxon>
        <taxon>Papaver</taxon>
    </lineage>
</organism>
<dbReference type="PROSITE" id="PS50071">
    <property type="entry name" value="HOMEOBOX_2"/>
    <property type="match status" value="1"/>
</dbReference>
<dbReference type="FunFam" id="1.10.10.60:FF:000117">
    <property type="entry name" value="BEL1-like homeodomain protein 9"/>
    <property type="match status" value="1"/>
</dbReference>
<feature type="domain" description="Homeobox" evidence="10">
    <location>
        <begin position="328"/>
        <end position="391"/>
    </location>
</feature>
<dbReference type="SMART" id="SM00574">
    <property type="entry name" value="POX"/>
    <property type="match status" value="1"/>
</dbReference>
<dbReference type="STRING" id="3469.A0A4Y7IR02"/>
<dbReference type="OrthoDB" id="10056939at2759"/>
<name>A0A4Y7IR02_PAPSO</name>
<dbReference type="EMBL" id="CM010716">
    <property type="protein sequence ID" value="RZC50132.1"/>
    <property type="molecule type" value="Genomic_DNA"/>
</dbReference>
<protein>
    <recommendedName>
        <fullName evidence="10">Homeobox domain-containing protein</fullName>
    </recommendedName>
</protein>
<dbReference type="InterPro" id="IPR001356">
    <property type="entry name" value="HD"/>
</dbReference>
<evidence type="ECO:0000256" key="5">
    <source>
        <dbReference type="ARBA" id="ARBA00023155"/>
    </source>
</evidence>
<evidence type="ECO:0000256" key="7">
    <source>
        <dbReference type="ARBA" id="ARBA00023242"/>
    </source>
</evidence>